<organism evidence="1 2">
    <name type="scientific">Pseudomonas savastanoi pv. glycinea</name>
    <name type="common">Pseudomonas syringae pv. glycinea</name>
    <dbReference type="NCBI Taxonomy" id="318"/>
    <lineage>
        <taxon>Bacteria</taxon>
        <taxon>Pseudomonadati</taxon>
        <taxon>Pseudomonadota</taxon>
        <taxon>Gammaproteobacteria</taxon>
        <taxon>Pseudomonadales</taxon>
        <taxon>Pseudomonadaceae</taxon>
        <taxon>Pseudomonas</taxon>
    </lineage>
</organism>
<dbReference type="Proteomes" id="UP000272471">
    <property type="component" value="Unassembled WGS sequence"/>
</dbReference>
<feature type="non-terminal residue" evidence="1">
    <location>
        <position position="1"/>
    </location>
</feature>
<dbReference type="AlphaFoldDB" id="A0AB74B8B4"/>
<reference evidence="1 2" key="1">
    <citation type="submission" date="2018-08" db="EMBL/GenBank/DDBJ databases">
        <title>Recombination of ecologically and evolutionarily significant loci maintains genetic cohesion in the Pseudomonas syringae species complex.</title>
        <authorList>
            <person name="Dillon M."/>
            <person name="Thakur S."/>
            <person name="Almeida R.N.D."/>
            <person name="Weir B.S."/>
            <person name="Guttman D.S."/>
        </authorList>
    </citation>
    <scope>NUCLEOTIDE SEQUENCE [LARGE SCALE GENOMIC DNA]</scope>
    <source>
        <strain evidence="1 2">ICMP 4182</strain>
    </source>
</reference>
<proteinExistence type="predicted"/>
<evidence type="ECO:0000313" key="2">
    <source>
        <dbReference type="Proteomes" id="UP000272471"/>
    </source>
</evidence>
<name>A0AB74B8B4_PSESG</name>
<accession>A0AB74B8B4</accession>
<evidence type="ECO:0000313" key="1">
    <source>
        <dbReference type="EMBL" id="RMQ21848.1"/>
    </source>
</evidence>
<comment type="caution">
    <text evidence="1">The sequence shown here is derived from an EMBL/GenBank/DDBJ whole genome shotgun (WGS) entry which is preliminary data.</text>
</comment>
<protein>
    <submittedName>
        <fullName evidence="1">Transposase</fullName>
    </submittedName>
</protein>
<gene>
    <name evidence="1" type="ORF">ALQ11_01174</name>
</gene>
<dbReference type="EMBL" id="RBQX01000019">
    <property type="protein sequence ID" value="RMQ21848.1"/>
    <property type="molecule type" value="Genomic_DNA"/>
</dbReference>
<sequence length="70" mass="7780">FCPGGARSVMANLGDKQDPLSRWIRNLMERRGYWRAAVAIAAKNARMAWAVLHYGDTFSDRVLVSGLTPS</sequence>